<dbReference type="InterPro" id="IPR011101">
    <property type="entry name" value="DUF5131"/>
</dbReference>
<proteinExistence type="predicted"/>
<dbReference type="Pfam" id="PF07505">
    <property type="entry name" value="DUF5131"/>
    <property type="match status" value="1"/>
</dbReference>
<feature type="region of interest" description="Disordered" evidence="1">
    <location>
        <begin position="298"/>
        <end position="361"/>
    </location>
</feature>
<sequence length="361" mass="40745">MSDHSTIEWTDATWNPVTGCTKLSPGCDHCYAETFAERWRGTPGHHFENGFDVTLRPERLDQPLKWKKPRRVFVNSMSDLFHDAVPDAFIVAVFTRMWWSPQHTFQILTKRHGRMRSLMPRIEPRLREMERDLDLLDAPTPLHWPLPNVWLGVSVENQHWADLRIPALLQTPAAVRFISAEPLLGPLDLSRWLRPVPDCGYVDAQDGTCAHPAAHTPECHRWADCPVREAEDAWSGIDWVIAGGESGPGARPMHPDWVRSLRDQCEAIGEPFFFKQWGAWAPDHEDGRQWPEGAASFITASGEHTPGPAHGSRSLPMRRVGKKAAGRRLDGQLHHQFPAVDAQVAATSSKESTSDGDERPR</sequence>
<evidence type="ECO:0000313" key="2">
    <source>
        <dbReference type="EMBL" id="GAA4522441.1"/>
    </source>
</evidence>
<comment type="caution">
    <text evidence="2">The sequence shown here is derived from an EMBL/GenBank/DDBJ whole genome shotgun (WGS) entry which is preliminary data.</text>
</comment>
<dbReference type="RefSeq" id="WP_345475870.1">
    <property type="nucleotide sequence ID" value="NZ_BAABHF010000088.1"/>
</dbReference>
<gene>
    <name evidence="2" type="ORF">GCM10023191_101660</name>
</gene>
<accession>A0ABP8R9R9</accession>
<dbReference type="EMBL" id="BAABHF010000088">
    <property type="protein sequence ID" value="GAA4522441.1"/>
    <property type="molecule type" value="Genomic_DNA"/>
</dbReference>
<protein>
    <submittedName>
        <fullName evidence="2">Phage Gp37/Gp68 family protein</fullName>
    </submittedName>
</protein>
<reference evidence="3" key="1">
    <citation type="journal article" date="2019" name="Int. J. Syst. Evol. Microbiol.">
        <title>The Global Catalogue of Microorganisms (GCM) 10K type strain sequencing project: providing services to taxonomists for standard genome sequencing and annotation.</title>
        <authorList>
            <consortium name="The Broad Institute Genomics Platform"/>
            <consortium name="The Broad Institute Genome Sequencing Center for Infectious Disease"/>
            <person name="Wu L."/>
            <person name="Ma J."/>
        </authorList>
    </citation>
    <scope>NUCLEOTIDE SEQUENCE [LARGE SCALE GENOMIC DNA]</scope>
    <source>
        <strain evidence="3">JCM 17933</strain>
    </source>
</reference>
<evidence type="ECO:0000256" key="1">
    <source>
        <dbReference type="SAM" id="MobiDB-lite"/>
    </source>
</evidence>
<keyword evidence="3" id="KW-1185">Reference proteome</keyword>
<feature type="compositionally biased region" description="Basic and acidic residues" evidence="1">
    <location>
        <begin position="352"/>
        <end position="361"/>
    </location>
</feature>
<name>A0ABP8R9R9_9ACTN</name>
<evidence type="ECO:0000313" key="3">
    <source>
        <dbReference type="Proteomes" id="UP001500503"/>
    </source>
</evidence>
<organism evidence="2 3">
    <name type="scientific">Actinoallomurus oryzae</name>
    <dbReference type="NCBI Taxonomy" id="502180"/>
    <lineage>
        <taxon>Bacteria</taxon>
        <taxon>Bacillati</taxon>
        <taxon>Actinomycetota</taxon>
        <taxon>Actinomycetes</taxon>
        <taxon>Streptosporangiales</taxon>
        <taxon>Thermomonosporaceae</taxon>
        <taxon>Actinoallomurus</taxon>
    </lineage>
</organism>
<dbReference type="Proteomes" id="UP001500503">
    <property type="component" value="Unassembled WGS sequence"/>
</dbReference>